<dbReference type="EMBL" id="CM031810">
    <property type="protein sequence ID" value="KAG6665283.1"/>
    <property type="molecule type" value="Genomic_DNA"/>
</dbReference>
<comment type="caution">
    <text evidence="4">The sequence shown here is derived from an EMBL/GenBank/DDBJ whole genome shotgun (WGS) entry which is preliminary data.</text>
</comment>
<feature type="compositionally biased region" description="Basic residues" evidence="1">
    <location>
        <begin position="142"/>
        <end position="154"/>
    </location>
</feature>
<organism evidence="4 5">
    <name type="scientific">Carya illinoinensis</name>
    <name type="common">Pecan</name>
    <dbReference type="NCBI Taxonomy" id="32201"/>
    <lineage>
        <taxon>Eukaryota</taxon>
        <taxon>Viridiplantae</taxon>
        <taxon>Streptophyta</taxon>
        <taxon>Embryophyta</taxon>
        <taxon>Tracheophyta</taxon>
        <taxon>Spermatophyta</taxon>
        <taxon>Magnoliopsida</taxon>
        <taxon>eudicotyledons</taxon>
        <taxon>Gunneridae</taxon>
        <taxon>Pentapetalae</taxon>
        <taxon>rosids</taxon>
        <taxon>fabids</taxon>
        <taxon>Fagales</taxon>
        <taxon>Juglandaceae</taxon>
        <taxon>Carya</taxon>
    </lineage>
</organism>
<feature type="region of interest" description="Disordered" evidence="1">
    <location>
        <begin position="109"/>
        <end position="189"/>
    </location>
</feature>
<evidence type="ECO:0000259" key="2">
    <source>
        <dbReference type="Pfam" id="PF04782"/>
    </source>
</evidence>
<evidence type="ECO:0000313" key="5">
    <source>
        <dbReference type="Proteomes" id="UP000811609"/>
    </source>
</evidence>
<dbReference type="InterPro" id="IPR006868">
    <property type="entry name" value="DUF630"/>
</dbReference>
<evidence type="ECO:0000256" key="1">
    <source>
        <dbReference type="SAM" id="MobiDB-lite"/>
    </source>
</evidence>
<sequence length="719" mass="81178">MGCSQSKIENEEAVSRCKDRKRYMKEAVSARNAFAAAHSSYAINLKTTGAALSDYAQGEVSQFPSSSSSAHPTLPFSSPASFDVVLPPPPLPNFDPNLPPLSRAASMPEIKIQKPDPPRPVAGTIIEEEEGAESDAEDPRNRLKRRGGSSHRNSRVLEDEGGPPPPPPVSQVPQQEVPMPAQPQDTPYDYFFSVEVPGATLSDAPPVAEGVADSVRREEIERKMSVEKPKGVEDGGGGGGSEVRGTEKVEGVVPAVGRTVKKGKQATGGAEGKRTVKPSVNLLQIFSALDDHFLKASESAHEVSKMLEATRLHYHSNFADNRGHIDHSKRVMRVITWNRSFKGNDNADDGKDDFESEEQETHATVLDKLLAWEKKLYDEVKAGELMKYEYQKKVASLNRKKRGTNSEALEKAKAVVSHLHTRYIVDMQSMDSTVLEINRLRDEQLYPKLFQLVEGMATMWKAMESHHENQKKTVEALKYLDLSQSPKETSEHHHERTYQLRVVVMDWHSQFQKLVNHQKEYIRALNNWLKLNLIPIDSSLKEKISLPVEKPPIRDLLHAWHDHLEKLPDEIARTALHNFAAVIDTIFVLQEEEFKLKQKCEDTRRELNRKTRQFEDWHGKYLQQKVPDGLDPDSAGDNHQHDLLGEKQFMVDSVKKRLEDEQEAYERHCLQVREKSLGNLKNRLPELFRAMSDFARACSEMYRNLSSISQPSNSKNSSS</sequence>
<dbReference type="AlphaFoldDB" id="A0A8T1RG29"/>
<feature type="domain" description="DUF630" evidence="3">
    <location>
        <begin position="1"/>
        <end position="59"/>
    </location>
</feature>
<dbReference type="PANTHER" id="PTHR21450:SF59">
    <property type="entry name" value="PROTEIN, PUTATIVE_ 48652-45869-RELATED"/>
    <property type="match status" value="1"/>
</dbReference>
<protein>
    <recommendedName>
        <fullName evidence="6">Nitrate regulatory gene2 protein-like</fullName>
    </recommendedName>
</protein>
<evidence type="ECO:0008006" key="6">
    <source>
        <dbReference type="Google" id="ProtNLM"/>
    </source>
</evidence>
<gene>
    <name evidence="4" type="ORF">CIPAW_02G150800</name>
</gene>
<evidence type="ECO:0000259" key="3">
    <source>
        <dbReference type="Pfam" id="PF04783"/>
    </source>
</evidence>
<accession>A0A8T1RG29</accession>
<dbReference type="Pfam" id="PF04783">
    <property type="entry name" value="DUF630"/>
    <property type="match status" value="1"/>
</dbReference>
<dbReference type="InterPro" id="IPR006867">
    <property type="entry name" value="DUF632"/>
</dbReference>
<proteinExistence type="predicted"/>
<reference evidence="4" key="1">
    <citation type="submission" date="2020-12" db="EMBL/GenBank/DDBJ databases">
        <title>WGS assembly of Carya illinoinensis cv. Pawnee.</title>
        <authorList>
            <person name="Platts A."/>
            <person name="Shu S."/>
            <person name="Wright S."/>
            <person name="Barry K."/>
            <person name="Edger P."/>
            <person name="Pires J.C."/>
            <person name="Schmutz J."/>
        </authorList>
    </citation>
    <scope>NUCLEOTIDE SEQUENCE</scope>
    <source>
        <tissue evidence="4">Leaf</tissue>
    </source>
</reference>
<feature type="domain" description="DUF632" evidence="2">
    <location>
        <begin position="282"/>
        <end position="584"/>
    </location>
</feature>
<feature type="compositionally biased region" description="Acidic residues" evidence="1">
    <location>
        <begin position="126"/>
        <end position="136"/>
    </location>
</feature>
<evidence type="ECO:0000313" key="4">
    <source>
        <dbReference type="EMBL" id="KAG6665283.1"/>
    </source>
</evidence>
<name>A0A8T1RG29_CARIL</name>
<dbReference type="Proteomes" id="UP000811609">
    <property type="component" value="Chromosome 2"/>
</dbReference>
<keyword evidence="5" id="KW-1185">Reference proteome</keyword>
<dbReference type="Pfam" id="PF04782">
    <property type="entry name" value="DUF632"/>
    <property type="match status" value="1"/>
</dbReference>
<dbReference type="PANTHER" id="PTHR21450">
    <property type="entry name" value="PROTEIN ALTERED PHOSPHATE STARVATION RESPONSE 1"/>
    <property type="match status" value="1"/>
</dbReference>